<evidence type="ECO:0000256" key="8">
    <source>
        <dbReference type="SAM" id="SignalP"/>
    </source>
</evidence>
<dbReference type="Proteomes" id="UP000254821">
    <property type="component" value="Unassembled WGS sequence"/>
</dbReference>
<dbReference type="InterPro" id="IPR001829">
    <property type="entry name" value="Pili_assmbl_chaperone_bac"/>
</dbReference>
<evidence type="ECO:0000256" key="2">
    <source>
        <dbReference type="ARBA" id="ARBA00007399"/>
    </source>
</evidence>
<proteinExistence type="inferred from homology"/>
<dbReference type="EMBL" id="UGHP01000001">
    <property type="protein sequence ID" value="STQ78457.1"/>
    <property type="molecule type" value="Genomic_DNA"/>
</dbReference>
<evidence type="ECO:0000259" key="9">
    <source>
        <dbReference type="Pfam" id="PF00345"/>
    </source>
</evidence>
<dbReference type="RefSeq" id="WP_043490577.1">
    <property type="nucleotide sequence ID" value="NZ_CALJTU010000131.1"/>
</dbReference>
<dbReference type="InterPro" id="IPR050643">
    <property type="entry name" value="Periplasmic_pilus_chap"/>
</dbReference>
<evidence type="ECO:0000256" key="3">
    <source>
        <dbReference type="ARBA" id="ARBA00022558"/>
    </source>
</evidence>
<feature type="chain" id="PRO_5043164765" evidence="8">
    <location>
        <begin position="22"/>
        <end position="230"/>
    </location>
</feature>
<evidence type="ECO:0000256" key="5">
    <source>
        <dbReference type="ARBA" id="ARBA00022764"/>
    </source>
</evidence>
<feature type="domain" description="Pili assembly chaperone C-terminal" evidence="10">
    <location>
        <begin position="164"/>
        <end position="222"/>
    </location>
</feature>
<accession>A0A377PDQ4</accession>
<dbReference type="AlphaFoldDB" id="A0A377PDQ4"/>
<dbReference type="GeneID" id="56890180"/>
<sequence length="230" mass="24819">MKINKLVAAISLIAASHSVFAAGGISLGATRVVYNANNKEASLTVNNKNTEQYFLVQSWVDDKNGNKKVPFAITPPLFRLNAKNENMLRIVKTAGEVPSDRESVYWVNVKSIPPMPAENGPQNVLQLAITTRIKMFYRPSGLVGKAEDAPAQLQWVHQGNELIVKNPSAYSVSLGEVKIAGKDIPGVNLVLPKDEAHYTLPAGSGGIGNVTYRAITDFGGLTNPITSEIH</sequence>
<dbReference type="FunFam" id="2.60.40.10:FF:000458">
    <property type="entry name" value="Molecular chaperone FimC"/>
    <property type="match status" value="1"/>
</dbReference>
<evidence type="ECO:0000256" key="4">
    <source>
        <dbReference type="ARBA" id="ARBA00022729"/>
    </source>
</evidence>
<dbReference type="PANTHER" id="PTHR30251">
    <property type="entry name" value="PILUS ASSEMBLY CHAPERONE"/>
    <property type="match status" value="1"/>
</dbReference>
<dbReference type="InterPro" id="IPR016148">
    <property type="entry name" value="Pili_assmbl_chaperone_C"/>
</dbReference>
<dbReference type="InterPro" id="IPR018046">
    <property type="entry name" value="Pili_assmbl_chaperone_CS"/>
</dbReference>
<dbReference type="PANTHER" id="PTHR30251:SF11">
    <property type="entry name" value="CHAPERONE PROTEIN FIMC-RELATED"/>
    <property type="match status" value="1"/>
</dbReference>
<comment type="subcellular location">
    <subcellularLocation>
        <location evidence="1 7">Periplasm</location>
    </subcellularLocation>
</comment>
<reference evidence="11 12" key="1">
    <citation type="submission" date="2018-06" db="EMBL/GenBank/DDBJ databases">
        <authorList>
            <consortium name="Pathogen Informatics"/>
            <person name="Doyle S."/>
        </authorList>
    </citation>
    <scope>NUCLEOTIDE SEQUENCE [LARGE SCALE GENOMIC DNA]</scope>
    <source>
        <strain evidence="11 12">NCTC8105</strain>
    </source>
</reference>
<dbReference type="SUPFAM" id="SSF49584">
    <property type="entry name" value="Periplasmic chaperone C-domain"/>
    <property type="match status" value="1"/>
</dbReference>
<keyword evidence="6 7" id="KW-0143">Chaperone</keyword>
<dbReference type="PRINTS" id="PR00969">
    <property type="entry name" value="CHAPERONPILI"/>
</dbReference>
<dbReference type="InterPro" id="IPR016147">
    <property type="entry name" value="Pili_assmbl_chaperone_N"/>
</dbReference>
<organism evidence="11 12">
    <name type="scientific">Hafnia alvei</name>
    <dbReference type="NCBI Taxonomy" id="569"/>
    <lineage>
        <taxon>Bacteria</taxon>
        <taxon>Pseudomonadati</taxon>
        <taxon>Pseudomonadota</taxon>
        <taxon>Gammaproteobacteria</taxon>
        <taxon>Enterobacterales</taxon>
        <taxon>Hafniaceae</taxon>
        <taxon>Hafnia</taxon>
    </lineage>
</organism>
<keyword evidence="4 8" id="KW-0732">Signal</keyword>
<evidence type="ECO:0000259" key="10">
    <source>
        <dbReference type="Pfam" id="PF02753"/>
    </source>
</evidence>
<evidence type="ECO:0000256" key="6">
    <source>
        <dbReference type="ARBA" id="ARBA00023186"/>
    </source>
</evidence>
<dbReference type="InterPro" id="IPR008962">
    <property type="entry name" value="PapD-like_sf"/>
</dbReference>
<dbReference type="InterPro" id="IPR013783">
    <property type="entry name" value="Ig-like_fold"/>
</dbReference>
<evidence type="ECO:0000313" key="11">
    <source>
        <dbReference type="EMBL" id="STQ78457.1"/>
    </source>
</evidence>
<name>A0A377PDQ4_HAFAL</name>
<dbReference type="PROSITE" id="PS00635">
    <property type="entry name" value="PILI_CHAPERONE"/>
    <property type="match status" value="1"/>
</dbReference>
<dbReference type="SUPFAM" id="SSF49354">
    <property type="entry name" value="PapD-like"/>
    <property type="match status" value="1"/>
</dbReference>
<evidence type="ECO:0000256" key="1">
    <source>
        <dbReference type="ARBA" id="ARBA00004418"/>
    </source>
</evidence>
<gene>
    <name evidence="11" type="primary">focC_1</name>
    <name evidence="11" type="ORF">NCTC8105_00479</name>
</gene>
<dbReference type="InterPro" id="IPR036316">
    <property type="entry name" value="Pili_assmbl_chap_C_dom_sf"/>
</dbReference>
<dbReference type="Gene3D" id="2.60.40.10">
    <property type="entry name" value="Immunoglobulins"/>
    <property type="match status" value="2"/>
</dbReference>
<dbReference type="GO" id="GO:0030288">
    <property type="term" value="C:outer membrane-bounded periplasmic space"/>
    <property type="evidence" value="ECO:0007669"/>
    <property type="project" value="InterPro"/>
</dbReference>
<dbReference type="Pfam" id="PF00345">
    <property type="entry name" value="PapD_N"/>
    <property type="match status" value="1"/>
</dbReference>
<evidence type="ECO:0000313" key="12">
    <source>
        <dbReference type="Proteomes" id="UP000254821"/>
    </source>
</evidence>
<dbReference type="Pfam" id="PF02753">
    <property type="entry name" value="PapD_C"/>
    <property type="match status" value="1"/>
</dbReference>
<evidence type="ECO:0000256" key="7">
    <source>
        <dbReference type="RuleBase" id="RU003918"/>
    </source>
</evidence>
<keyword evidence="3" id="KW-1029">Fimbrium biogenesis</keyword>
<feature type="domain" description="Pili assembly chaperone N-terminal" evidence="9">
    <location>
        <begin position="24"/>
        <end position="142"/>
    </location>
</feature>
<feature type="signal peptide" evidence="8">
    <location>
        <begin position="1"/>
        <end position="21"/>
    </location>
</feature>
<protein>
    <submittedName>
        <fullName evidence="11">Chaperone protein focC</fullName>
    </submittedName>
</protein>
<keyword evidence="5" id="KW-0574">Periplasm</keyword>
<comment type="similarity">
    <text evidence="2 7">Belongs to the periplasmic pilus chaperone family.</text>
</comment>
<dbReference type="GO" id="GO:0071555">
    <property type="term" value="P:cell wall organization"/>
    <property type="evidence" value="ECO:0007669"/>
    <property type="project" value="InterPro"/>
</dbReference>